<evidence type="ECO:0000256" key="1">
    <source>
        <dbReference type="SAM" id="Phobius"/>
    </source>
</evidence>
<organism evidence="2 4">
    <name type="scientific">Runella rosea</name>
    <dbReference type="NCBI Taxonomy" id="2259595"/>
    <lineage>
        <taxon>Bacteria</taxon>
        <taxon>Pseudomonadati</taxon>
        <taxon>Bacteroidota</taxon>
        <taxon>Cytophagia</taxon>
        <taxon>Cytophagales</taxon>
        <taxon>Spirosomataceae</taxon>
        <taxon>Runella</taxon>
    </lineage>
</organism>
<feature type="transmembrane region" description="Helical" evidence="1">
    <location>
        <begin position="12"/>
        <end position="38"/>
    </location>
</feature>
<dbReference type="Proteomes" id="UP000251993">
    <property type="component" value="Chromosome"/>
</dbReference>
<gene>
    <name evidence="2" type="ORF">DR864_00250</name>
    <name evidence="3" type="ORF">DR864_28115</name>
</gene>
<dbReference type="KEGG" id="run:DR864_28115"/>
<evidence type="ECO:0000313" key="4">
    <source>
        <dbReference type="Proteomes" id="UP000251993"/>
    </source>
</evidence>
<accession>A0A344TC92</accession>
<protein>
    <submittedName>
        <fullName evidence="2">Uncharacterized protein</fullName>
    </submittedName>
</protein>
<sequence length="70" mass="7972">MKTLHSEPVIIFLLSIIFTPMGVLVAIINIAAASTVIWRNMREESLIVKRDFAGSWKAYFRSILHLSKPE</sequence>
<name>A0A344TC92_9BACT</name>
<dbReference type="KEGG" id="run:DR864_00250"/>
<proteinExistence type="predicted"/>
<evidence type="ECO:0000313" key="3">
    <source>
        <dbReference type="EMBL" id="AXE21330.1"/>
    </source>
</evidence>
<keyword evidence="1" id="KW-1133">Transmembrane helix</keyword>
<evidence type="ECO:0000313" key="2">
    <source>
        <dbReference type="EMBL" id="AXE16263.1"/>
    </source>
</evidence>
<keyword evidence="4" id="KW-1185">Reference proteome</keyword>
<dbReference type="RefSeq" id="WP_114065084.1">
    <property type="nucleotide sequence ID" value="NZ_CP030850.1"/>
</dbReference>
<dbReference type="AlphaFoldDB" id="A0A344TC92"/>
<reference evidence="2 4" key="1">
    <citation type="submission" date="2018-07" db="EMBL/GenBank/DDBJ databases">
        <title>Genome sequencing of Runella.</title>
        <authorList>
            <person name="Baek M.-G."/>
            <person name="Yi H."/>
        </authorList>
    </citation>
    <scope>NUCLEOTIDE SEQUENCE [LARGE SCALE GENOMIC DNA]</scope>
    <source>
        <strain evidence="2 4">HYN0085</strain>
    </source>
</reference>
<keyword evidence="1" id="KW-0472">Membrane</keyword>
<keyword evidence="1" id="KW-0812">Transmembrane</keyword>
<dbReference type="EMBL" id="CP030850">
    <property type="protein sequence ID" value="AXE16263.1"/>
    <property type="molecule type" value="Genomic_DNA"/>
</dbReference>
<dbReference type="EMBL" id="CP030850">
    <property type="protein sequence ID" value="AXE21330.1"/>
    <property type="molecule type" value="Genomic_DNA"/>
</dbReference>